<feature type="non-terminal residue" evidence="2">
    <location>
        <position position="172"/>
    </location>
</feature>
<organism evidence="2">
    <name type="scientific">marine sediment metagenome</name>
    <dbReference type="NCBI Taxonomy" id="412755"/>
    <lineage>
        <taxon>unclassified sequences</taxon>
        <taxon>metagenomes</taxon>
        <taxon>ecological metagenomes</taxon>
    </lineage>
</organism>
<accession>X1VJX2</accession>
<dbReference type="InterPro" id="IPR010499">
    <property type="entry name" value="AraC_E-bd"/>
</dbReference>
<dbReference type="Pfam" id="PF06445">
    <property type="entry name" value="GyrI-like"/>
    <property type="match status" value="1"/>
</dbReference>
<name>X1VJX2_9ZZZZ</name>
<protein>
    <recommendedName>
        <fullName evidence="1">AraC effector-binding domain-containing protein</fullName>
    </recommendedName>
</protein>
<evidence type="ECO:0000313" key="2">
    <source>
        <dbReference type="EMBL" id="GAJ08225.1"/>
    </source>
</evidence>
<sequence>MSPRKLSKLEPRVLDMPPQKMAVVRGKGTPDKVFAELMPALYGSVYTLKFDLKKKGLATFKIGGLRARYPDAHRVPKDEWAHVIGLPIPEDTATLPQKLPGIEVKIETWQYGTVAQILHLGAYDQETPTIERLCRFIEDGGYEISGDHEEEYLTSPDAKVPKTIIRYAIRKK</sequence>
<gene>
    <name evidence="2" type="ORF">S12H4_54194</name>
</gene>
<dbReference type="SMART" id="SM00871">
    <property type="entry name" value="AraC_E_bind"/>
    <property type="match status" value="1"/>
</dbReference>
<comment type="caution">
    <text evidence="2">The sequence shown here is derived from an EMBL/GenBank/DDBJ whole genome shotgun (WGS) entry which is preliminary data.</text>
</comment>
<dbReference type="Gene3D" id="3.20.80.10">
    <property type="entry name" value="Regulatory factor, effector binding domain"/>
    <property type="match status" value="1"/>
</dbReference>
<dbReference type="InterPro" id="IPR011256">
    <property type="entry name" value="Reg_factor_effector_dom_sf"/>
</dbReference>
<feature type="domain" description="AraC effector-binding" evidence="1">
    <location>
        <begin position="9"/>
        <end position="170"/>
    </location>
</feature>
<proteinExistence type="predicted"/>
<reference evidence="2" key="1">
    <citation type="journal article" date="2014" name="Front. Microbiol.">
        <title>High frequency of phylogenetically diverse reductive dehalogenase-homologous genes in deep subseafloor sedimentary metagenomes.</title>
        <authorList>
            <person name="Kawai M."/>
            <person name="Futagami T."/>
            <person name="Toyoda A."/>
            <person name="Takaki Y."/>
            <person name="Nishi S."/>
            <person name="Hori S."/>
            <person name="Arai W."/>
            <person name="Tsubouchi T."/>
            <person name="Morono Y."/>
            <person name="Uchiyama I."/>
            <person name="Ito T."/>
            <person name="Fujiyama A."/>
            <person name="Inagaki F."/>
            <person name="Takami H."/>
        </authorList>
    </citation>
    <scope>NUCLEOTIDE SEQUENCE</scope>
    <source>
        <strain evidence="2">Expedition CK06-06</strain>
    </source>
</reference>
<dbReference type="EMBL" id="BARW01034610">
    <property type="protein sequence ID" value="GAJ08225.1"/>
    <property type="molecule type" value="Genomic_DNA"/>
</dbReference>
<dbReference type="SUPFAM" id="SSF55136">
    <property type="entry name" value="Probable bacterial effector-binding domain"/>
    <property type="match status" value="1"/>
</dbReference>
<evidence type="ECO:0000259" key="1">
    <source>
        <dbReference type="SMART" id="SM00871"/>
    </source>
</evidence>
<dbReference type="InterPro" id="IPR029442">
    <property type="entry name" value="GyrI-like"/>
</dbReference>
<dbReference type="AlphaFoldDB" id="X1VJX2"/>